<dbReference type="PROSITE" id="PS51318">
    <property type="entry name" value="TAT"/>
    <property type="match status" value="1"/>
</dbReference>
<dbReference type="InterPro" id="IPR006059">
    <property type="entry name" value="SBP"/>
</dbReference>
<keyword evidence="1" id="KW-0732">Signal</keyword>
<gene>
    <name evidence="2" type="ORF">ACFQ5P_15485</name>
</gene>
<dbReference type="PANTHER" id="PTHR30006:SF2">
    <property type="entry name" value="ABC TRANSPORTER SUBSTRATE-BINDING PROTEIN"/>
    <property type="match status" value="1"/>
</dbReference>
<accession>A0ABW4E037</accession>
<dbReference type="Gene3D" id="3.40.190.10">
    <property type="entry name" value="Periplasmic binding protein-like II"/>
    <property type="match status" value="2"/>
</dbReference>
<evidence type="ECO:0000313" key="2">
    <source>
        <dbReference type="EMBL" id="MFD1482697.1"/>
    </source>
</evidence>
<dbReference type="Proteomes" id="UP001597302">
    <property type="component" value="Unassembled WGS sequence"/>
</dbReference>
<evidence type="ECO:0000313" key="3">
    <source>
        <dbReference type="Proteomes" id="UP001597302"/>
    </source>
</evidence>
<dbReference type="SUPFAM" id="SSF53850">
    <property type="entry name" value="Periplasmic binding protein-like II"/>
    <property type="match status" value="1"/>
</dbReference>
<dbReference type="InterPro" id="IPR006311">
    <property type="entry name" value="TAT_signal"/>
</dbReference>
<proteinExistence type="predicted"/>
<name>A0ABW4E037_9RHOB</name>
<comment type="caution">
    <text evidence="2">The sequence shown here is derived from an EMBL/GenBank/DDBJ whole genome shotgun (WGS) entry which is preliminary data.</text>
</comment>
<organism evidence="2 3">
    <name type="scientific">Paracoccus nototheniae</name>
    <dbReference type="NCBI Taxonomy" id="2489002"/>
    <lineage>
        <taxon>Bacteria</taxon>
        <taxon>Pseudomonadati</taxon>
        <taxon>Pseudomonadota</taxon>
        <taxon>Alphaproteobacteria</taxon>
        <taxon>Rhodobacterales</taxon>
        <taxon>Paracoccaceae</taxon>
        <taxon>Paracoccus</taxon>
    </lineage>
</organism>
<dbReference type="Pfam" id="PF13416">
    <property type="entry name" value="SBP_bac_8"/>
    <property type="match status" value="1"/>
</dbReference>
<sequence length="347" mass="37135">MTLSRRHFLGTGAALGAATFAMPGLVRAQSARELIVVSFAGQLQEPHRWLADQMEAEIPGLTVRLVPSESQDIVAQIKAAQGFSPYDVMPNGEPPHLIAQTEGYIVPLDAAAVPNAANIEPTFMALANGFGVPTSYSLIGIAYNEALVQTPPTSWEDMFAPELRGMVGFPRASSNLGLGALVALARLRGGSESDLEPGWAALEELQPVIGRSPSQLIQMLEREEIAMAPIWNNDAAGAAGKGLPIRFVMPDPGPIVVLSITSQIDGTQHPDLVHDWMNRLLSPEYQARAADAPYFFGPTVAGVEVPASAAEYTPTTPEALASLQTVDWSVIAPQRGEIVDRFDRTYS</sequence>
<dbReference type="PANTHER" id="PTHR30006">
    <property type="entry name" value="THIAMINE-BINDING PERIPLASMIC PROTEIN-RELATED"/>
    <property type="match status" value="1"/>
</dbReference>
<dbReference type="RefSeq" id="WP_165571186.1">
    <property type="nucleotide sequence ID" value="NZ_CBCSAJ010000063.1"/>
</dbReference>
<evidence type="ECO:0000256" key="1">
    <source>
        <dbReference type="ARBA" id="ARBA00022729"/>
    </source>
</evidence>
<keyword evidence="3" id="KW-1185">Reference proteome</keyword>
<protein>
    <submittedName>
        <fullName evidence="2">PotD/PotF family extracellular solute-binding protein</fullName>
    </submittedName>
</protein>
<dbReference type="EMBL" id="JBHTOQ010000035">
    <property type="protein sequence ID" value="MFD1482697.1"/>
    <property type="molecule type" value="Genomic_DNA"/>
</dbReference>
<reference evidence="3" key="1">
    <citation type="journal article" date="2019" name="Int. J. Syst. Evol. Microbiol.">
        <title>The Global Catalogue of Microorganisms (GCM) 10K type strain sequencing project: providing services to taxonomists for standard genome sequencing and annotation.</title>
        <authorList>
            <consortium name="The Broad Institute Genomics Platform"/>
            <consortium name="The Broad Institute Genome Sequencing Center for Infectious Disease"/>
            <person name="Wu L."/>
            <person name="Ma J."/>
        </authorList>
    </citation>
    <scope>NUCLEOTIDE SEQUENCE [LARGE SCALE GENOMIC DNA]</scope>
    <source>
        <strain evidence="3">CCM 8875</strain>
    </source>
</reference>